<dbReference type="RefSeq" id="WP_104379496.1">
    <property type="nucleotide sequence ID" value="NZ_PSZC01000056.1"/>
</dbReference>
<accession>A0A2S6A659</accession>
<dbReference type="EMBL" id="PSZC01000056">
    <property type="protein sequence ID" value="PPJ28000.1"/>
    <property type="molecule type" value="Genomic_DNA"/>
</dbReference>
<feature type="region of interest" description="Disordered" evidence="1">
    <location>
        <begin position="66"/>
        <end position="96"/>
    </location>
</feature>
<dbReference type="OrthoDB" id="4753751at2"/>
<dbReference type="Proteomes" id="UP000239874">
    <property type="component" value="Unassembled WGS sequence"/>
</dbReference>
<reference evidence="2 3" key="1">
    <citation type="submission" date="2018-02" db="EMBL/GenBank/DDBJ databases">
        <title>8 Nocardia nova and 1 Nocardia cyriacigeorgica strain used for evolution to TMP-SMX.</title>
        <authorList>
            <person name="Mehta H."/>
            <person name="Weng J."/>
            <person name="Shamoo Y."/>
        </authorList>
    </citation>
    <scope>NUCLEOTIDE SEQUENCE [LARGE SCALE GENOMIC DNA]</scope>
    <source>
        <strain evidence="2 3">MDA3139</strain>
    </source>
</reference>
<proteinExistence type="predicted"/>
<evidence type="ECO:0000313" key="3">
    <source>
        <dbReference type="Proteomes" id="UP000239874"/>
    </source>
</evidence>
<name>A0A2S6A659_9NOCA</name>
<feature type="region of interest" description="Disordered" evidence="1">
    <location>
        <begin position="1"/>
        <end position="21"/>
    </location>
</feature>
<organism evidence="2 3">
    <name type="scientific">Nocardia nova</name>
    <dbReference type="NCBI Taxonomy" id="37330"/>
    <lineage>
        <taxon>Bacteria</taxon>
        <taxon>Bacillati</taxon>
        <taxon>Actinomycetota</taxon>
        <taxon>Actinomycetes</taxon>
        <taxon>Mycobacteriales</taxon>
        <taxon>Nocardiaceae</taxon>
        <taxon>Nocardia</taxon>
    </lineage>
</organism>
<evidence type="ECO:0000256" key="1">
    <source>
        <dbReference type="SAM" id="MobiDB-lite"/>
    </source>
</evidence>
<sequence>MDSPHAPKQPQSREDEDDHDLLTYGEALARLSEESMRLRETIAQLERTADHSEELIAARHRLDELEQATQRNRRQPINDDNFEQFFGYRGTARRNT</sequence>
<evidence type="ECO:0000313" key="2">
    <source>
        <dbReference type="EMBL" id="PPJ28000.1"/>
    </source>
</evidence>
<dbReference type="AlphaFoldDB" id="A0A2S6A659"/>
<comment type="caution">
    <text evidence="2">The sequence shown here is derived from an EMBL/GenBank/DDBJ whole genome shotgun (WGS) entry which is preliminary data.</text>
</comment>
<gene>
    <name evidence="2" type="ORF">C5E45_34575</name>
</gene>
<protein>
    <submittedName>
        <fullName evidence="2">Acyl-CoA synthase</fullName>
    </submittedName>
</protein>